<dbReference type="Pfam" id="PF26413">
    <property type="entry name" value="DUF8108"/>
    <property type="match status" value="1"/>
</dbReference>
<evidence type="ECO:0000313" key="3">
    <source>
        <dbReference type="EMBL" id="MFC6723938.1"/>
    </source>
</evidence>
<feature type="transmembrane region" description="Helical" evidence="1">
    <location>
        <begin position="32"/>
        <end position="49"/>
    </location>
</feature>
<protein>
    <recommendedName>
        <fullName evidence="2">DUF8108 domain-containing protein</fullName>
    </recommendedName>
</protein>
<name>A0ABD5RX03_9EURY</name>
<feature type="domain" description="DUF8108" evidence="2">
    <location>
        <begin position="55"/>
        <end position="121"/>
    </location>
</feature>
<proteinExistence type="predicted"/>
<sequence>MSRYLQFAAVVVCLFALLAAMARLSGPLLLPVALAVLLGLGYVAVRIAAGGSTPYPRLASDVVERTETERIELSDAVACESCTDDEGVGERRTTYRDLVFLGVPLVRLSTVRTVRCELCADPLGHASDDPFDAVDRELDRDR</sequence>
<comment type="caution">
    <text evidence="3">The sequence shown here is derived from an EMBL/GenBank/DDBJ whole genome shotgun (WGS) entry which is preliminary data.</text>
</comment>
<keyword evidence="4" id="KW-1185">Reference proteome</keyword>
<dbReference type="Proteomes" id="UP001596328">
    <property type="component" value="Unassembled WGS sequence"/>
</dbReference>
<keyword evidence="1" id="KW-0812">Transmembrane</keyword>
<keyword evidence="1" id="KW-1133">Transmembrane helix</keyword>
<evidence type="ECO:0000256" key="1">
    <source>
        <dbReference type="SAM" id="Phobius"/>
    </source>
</evidence>
<gene>
    <name evidence="3" type="ORF">ACFQE1_06035</name>
</gene>
<keyword evidence="1" id="KW-0472">Membrane</keyword>
<evidence type="ECO:0000259" key="2">
    <source>
        <dbReference type="Pfam" id="PF26413"/>
    </source>
</evidence>
<reference evidence="3 4" key="1">
    <citation type="journal article" date="2019" name="Int. J. Syst. Evol. Microbiol.">
        <title>The Global Catalogue of Microorganisms (GCM) 10K type strain sequencing project: providing services to taxonomists for standard genome sequencing and annotation.</title>
        <authorList>
            <consortium name="The Broad Institute Genomics Platform"/>
            <consortium name="The Broad Institute Genome Sequencing Center for Infectious Disease"/>
            <person name="Wu L."/>
            <person name="Ma J."/>
        </authorList>
    </citation>
    <scope>NUCLEOTIDE SEQUENCE [LARGE SCALE GENOMIC DNA]</scope>
    <source>
        <strain evidence="3 4">NBRC 111368</strain>
    </source>
</reference>
<dbReference type="AlphaFoldDB" id="A0ABD5RX03"/>
<evidence type="ECO:0000313" key="4">
    <source>
        <dbReference type="Proteomes" id="UP001596328"/>
    </source>
</evidence>
<organism evidence="3 4">
    <name type="scientific">Halobium palmae</name>
    <dbReference type="NCBI Taxonomy" id="1776492"/>
    <lineage>
        <taxon>Archaea</taxon>
        <taxon>Methanobacteriati</taxon>
        <taxon>Methanobacteriota</taxon>
        <taxon>Stenosarchaea group</taxon>
        <taxon>Halobacteria</taxon>
        <taxon>Halobacteriales</taxon>
        <taxon>Haloferacaceae</taxon>
        <taxon>Halobium</taxon>
    </lineage>
</organism>
<accession>A0ABD5RX03</accession>
<dbReference type="InterPro" id="IPR058421">
    <property type="entry name" value="DUF8108_C"/>
</dbReference>
<dbReference type="EMBL" id="JBHSWU010000071">
    <property type="protein sequence ID" value="MFC6723938.1"/>
    <property type="molecule type" value="Genomic_DNA"/>
</dbReference>